<reference evidence="9 10" key="1">
    <citation type="submission" date="2016-08" db="EMBL/GenBank/DDBJ databases">
        <authorList>
            <consortium name="Lentinula edodes genome sequencing consortium"/>
            <person name="Sakamoto Y."/>
            <person name="Nakade K."/>
            <person name="Sato S."/>
            <person name="Yoshida Y."/>
            <person name="Miyazaki K."/>
            <person name="Natsume S."/>
            <person name="Konno N."/>
        </authorList>
    </citation>
    <scope>NUCLEOTIDE SEQUENCE [LARGE SCALE GENOMIC DNA]</scope>
    <source>
        <strain evidence="9 10">NBRC 111202</strain>
    </source>
</reference>
<dbReference type="GO" id="GO:0008270">
    <property type="term" value="F:zinc ion binding"/>
    <property type="evidence" value="ECO:0007669"/>
    <property type="project" value="UniProtKB-KW"/>
</dbReference>
<dbReference type="InterPro" id="IPR013087">
    <property type="entry name" value="Znf_C2H2_type"/>
</dbReference>
<reference evidence="9 10" key="2">
    <citation type="submission" date="2017-02" db="EMBL/GenBank/DDBJ databases">
        <title>A genome survey and senescence transcriptome analysis in Lentinula edodes.</title>
        <authorList>
            <person name="Sakamoto Y."/>
            <person name="Nakade K."/>
            <person name="Sato S."/>
            <person name="Yoshida Y."/>
            <person name="Miyazaki K."/>
            <person name="Natsume S."/>
            <person name="Konno N."/>
        </authorList>
    </citation>
    <scope>NUCLEOTIDE SEQUENCE [LARGE SCALE GENOMIC DNA]</scope>
    <source>
        <strain evidence="9 10">NBRC 111202</strain>
    </source>
</reference>
<evidence type="ECO:0000256" key="4">
    <source>
        <dbReference type="ARBA" id="ARBA00022833"/>
    </source>
</evidence>
<dbReference type="Pfam" id="PF00096">
    <property type="entry name" value="zf-C2H2"/>
    <property type="match status" value="1"/>
</dbReference>
<feature type="domain" description="C2H2-type" evidence="8">
    <location>
        <begin position="47"/>
        <end position="76"/>
    </location>
</feature>
<dbReference type="EMBL" id="BDGU01000161">
    <property type="protein sequence ID" value="GAW03861.1"/>
    <property type="molecule type" value="Genomic_DNA"/>
</dbReference>
<dbReference type="Proteomes" id="UP000188533">
    <property type="component" value="Unassembled WGS sequence"/>
</dbReference>
<dbReference type="GO" id="GO:0000978">
    <property type="term" value="F:RNA polymerase II cis-regulatory region sequence-specific DNA binding"/>
    <property type="evidence" value="ECO:0007669"/>
    <property type="project" value="TreeGrafter"/>
</dbReference>
<evidence type="ECO:0000256" key="3">
    <source>
        <dbReference type="ARBA" id="ARBA00022771"/>
    </source>
</evidence>
<evidence type="ECO:0000256" key="6">
    <source>
        <dbReference type="PROSITE-ProRule" id="PRU00042"/>
    </source>
</evidence>
<dbReference type="PANTHER" id="PTHR24388">
    <property type="entry name" value="ZINC FINGER PROTEIN"/>
    <property type="match status" value="1"/>
</dbReference>
<evidence type="ECO:0000313" key="9">
    <source>
        <dbReference type="EMBL" id="GAW03861.1"/>
    </source>
</evidence>
<gene>
    <name evidence="9" type="ORF">LENED_005614</name>
</gene>
<dbReference type="Gene3D" id="3.30.160.60">
    <property type="entry name" value="Classic Zinc Finger"/>
    <property type="match status" value="2"/>
</dbReference>
<evidence type="ECO:0000259" key="8">
    <source>
        <dbReference type="PROSITE" id="PS50157"/>
    </source>
</evidence>
<dbReference type="STRING" id="5353.A0A1Q3E9M1"/>
<evidence type="ECO:0000256" key="7">
    <source>
        <dbReference type="SAM" id="MobiDB-lite"/>
    </source>
</evidence>
<dbReference type="InterPro" id="IPR050527">
    <property type="entry name" value="Snail/Krueppel_Znf"/>
</dbReference>
<name>A0A1Q3E9M1_LENED</name>
<keyword evidence="3 6" id="KW-0863">Zinc-finger</keyword>
<keyword evidence="10" id="KW-1185">Reference proteome</keyword>
<dbReference type="InterPro" id="IPR036236">
    <property type="entry name" value="Znf_C2H2_sf"/>
</dbReference>
<dbReference type="AlphaFoldDB" id="A0A1Q3E9M1"/>
<feature type="domain" description="C2H2-type" evidence="8">
    <location>
        <begin position="15"/>
        <end position="42"/>
    </location>
</feature>
<accession>A0A1Q3E9M1</accession>
<sequence length="355" mass="39541">MPRVTSFKFIDESARECRECNLVFDYPYQMRKHMQTHGHADASQAKFRCTWGGCAYSSSQRSNFNTHYRTHTQEKSKTCPDCSFRTGDPSSLIRHRKRIHNYVPNPRKPRGSSSDKSVSPASTTAPFQSTVDFASVPASSSGSPSTSDISASASDFSPLSVDFGIDPPFDATGLDYSCNQAADTLPLSLGDLFNQPPAFQRFDDIGLTDCPRPLFPAVDSAASLERSSNNNLQSRHKSWSDLSLLFGNNTMPSLEGIGSSDMTHTSEFSFFASPYDNTWQTNAGVSNFQSYNQCPEVPVQHLQPEYMSYESCTDHMAGLDLDVCWFTLRQKTLEVIFQQRAPIPTTITCRDNDDQ</sequence>
<dbReference type="PROSITE" id="PS00028">
    <property type="entry name" value="ZINC_FINGER_C2H2_1"/>
    <property type="match status" value="1"/>
</dbReference>
<dbReference type="GO" id="GO:0000981">
    <property type="term" value="F:DNA-binding transcription factor activity, RNA polymerase II-specific"/>
    <property type="evidence" value="ECO:0007669"/>
    <property type="project" value="TreeGrafter"/>
</dbReference>
<keyword evidence="1" id="KW-0479">Metal-binding</keyword>
<evidence type="ECO:0000256" key="5">
    <source>
        <dbReference type="ARBA" id="ARBA00023242"/>
    </source>
</evidence>
<feature type="compositionally biased region" description="Polar residues" evidence="7">
    <location>
        <begin position="111"/>
        <end position="125"/>
    </location>
</feature>
<keyword evidence="5" id="KW-0539">Nucleus</keyword>
<feature type="region of interest" description="Disordered" evidence="7">
    <location>
        <begin position="95"/>
        <end position="125"/>
    </location>
</feature>
<proteinExistence type="predicted"/>
<organism evidence="9 10">
    <name type="scientific">Lentinula edodes</name>
    <name type="common">Shiitake mushroom</name>
    <name type="synonym">Lentinus edodes</name>
    <dbReference type="NCBI Taxonomy" id="5353"/>
    <lineage>
        <taxon>Eukaryota</taxon>
        <taxon>Fungi</taxon>
        <taxon>Dikarya</taxon>
        <taxon>Basidiomycota</taxon>
        <taxon>Agaricomycotina</taxon>
        <taxon>Agaricomycetes</taxon>
        <taxon>Agaricomycetidae</taxon>
        <taxon>Agaricales</taxon>
        <taxon>Marasmiineae</taxon>
        <taxon>Omphalotaceae</taxon>
        <taxon>Lentinula</taxon>
    </lineage>
</organism>
<evidence type="ECO:0000256" key="1">
    <source>
        <dbReference type="ARBA" id="ARBA00022723"/>
    </source>
</evidence>
<dbReference type="SMART" id="SM00355">
    <property type="entry name" value="ZnF_C2H2"/>
    <property type="match status" value="3"/>
</dbReference>
<dbReference type="PROSITE" id="PS50157">
    <property type="entry name" value="ZINC_FINGER_C2H2_2"/>
    <property type="match status" value="2"/>
</dbReference>
<evidence type="ECO:0000313" key="10">
    <source>
        <dbReference type="Proteomes" id="UP000188533"/>
    </source>
</evidence>
<dbReference type="PANTHER" id="PTHR24388:SF99">
    <property type="entry name" value="GASTRULA ZINC FINGER PROTEIN XLCGF52.1-LIKE ISOFORM X1-RELATED"/>
    <property type="match status" value="1"/>
</dbReference>
<comment type="caution">
    <text evidence="9">The sequence shown here is derived from an EMBL/GenBank/DDBJ whole genome shotgun (WGS) entry which is preliminary data.</text>
</comment>
<dbReference type="SUPFAM" id="SSF57667">
    <property type="entry name" value="beta-beta-alpha zinc fingers"/>
    <property type="match status" value="1"/>
</dbReference>
<protein>
    <submittedName>
        <fullName evidence="9">Transcriptional repressor ctcf-like</fullName>
    </submittedName>
</protein>
<keyword evidence="4" id="KW-0862">Zinc</keyword>
<evidence type="ECO:0000256" key="2">
    <source>
        <dbReference type="ARBA" id="ARBA00022737"/>
    </source>
</evidence>
<keyword evidence="2" id="KW-0677">Repeat</keyword>